<dbReference type="InterPro" id="IPR036397">
    <property type="entry name" value="RNaseH_sf"/>
</dbReference>
<protein>
    <recommendedName>
        <fullName evidence="5">Exonuclease domain-containing protein</fullName>
    </recommendedName>
</protein>
<dbReference type="GO" id="GO:0003676">
    <property type="term" value="F:nucleic acid binding"/>
    <property type="evidence" value="ECO:0007669"/>
    <property type="project" value="InterPro"/>
</dbReference>
<dbReference type="InterPro" id="IPR012337">
    <property type="entry name" value="RNaseH-like_sf"/>
</dbReference>
<gene>
    <name evidence="6" type="ORF">H1R20_g8797</name>
</gene>
<evidence type="ECO:0000313" key="6">
    <source>
        <dbReference type="EMBL" id="KAJ2928289.1"/>
    </source>
</evidence>
<reference evidence="6" key="1">
    <citation type="submission" date="2022-06" db="EMBL/GenBank/DDBJ databases">
        <title>Genome Sequence of Candolleomyces eurysporus.</title>
        <authorList>
            <person name="Buettner E."/>
        </authorList>
    </citation>
    <scope>NUCLEOTIDE SEQUENCE</scope>
    <source>
        <strain evidence="6">VTCC 930004</strain>
    </source>
</reference>
<evidence type="ECO:0000313" key="7">
    <source>
        <dbReference type="Proteomes" id="UP001140091"/>
    </source>
</evidence>
<dbReference type="OrthoDB" id="270189at2759"/>
<feature type="non-terminal residue" evidence="6">
    <location>
        <position position="1"/>
    </location>
</feature>
<evidence type="ECO:0000256" key="3">
    <source>
        <dbReference type="ARBA" id="ARBA00022801"/>
    </source>
</evidence>
<dbReference type="InterPro" id="IPR013520">
    <property type="entry name" value="Ribonucl_H"/>
</dbReference>
<dbReference type="InterPro" id="IPR022894">
    <property type="entry name" value="Oligoribonuclease"/>
</dbReference>
<dbReference type="NCBIfam" id="NF003765">
    <property type="entry name" value="PRK05359.1"/>
    <property type="match status" value="1"/>
</dbReference>
<dbReference type="SUPFAM" id="SSF53098">
    <property type="entry name" value="Ribonuclease H-like"/>
    <property type="match status" value="1"/>
</dbReference>
<feature type="domain" description="Exonuclease" evidence="5">
    <location>
        <begin position="13"/>
        <end position="203"/>
    </location>
</feature>
<keyword evidence="7" id="KW-1185">Reference proteome</keyword>
<dbReference type="CDD" id="cd06135">
    <property type="entry name" value="Orn"/>
    <property type="match status" value="1"/>
</dbReference>
<dbReference type="AlphaFoldDB" id="A0A9W8J8J9"/>
<proteinExistence type="inferred from homology"/>
<sequence>MTSRKPLGFKSGPMVWIDLEMSGLNPRTDKILEIAASYQIVDEGLQYIIRTDKRVLDGWVLTSSHYLLRRDVWEVFRMDEWCTNQHGKSGLTKACLQSPYSTEFVTKSVLDYIKKWVPDQRTAVLAGNSVHVDRTFLAAEMPEIVDWLHYRIVDVSSIKELARRWYPAEKQAPRPAETNHRALDDIRGSIRGSTQHFRSLSKTLTAMLRIEMVSRKSLHPTPRTKPE</sequence>
<accession>A0A9W8J8J9</accession>
<evidence type="ECO:0000256" key="2">
    <source>
        <dbReference type="ARBA" id="ARBA00022722"/>
    </source>
</evidence>
<comment type="caution">
    <text evidence="6">The sequence shown here is derived from an EMBL/GenBank/DDBJ whole genome shotgun (WGS) entry which is preliminary data.</text>
</comment>
<dbReference type="SMART" id="SM00479">
    <property type="entry name" value="EXOIII"/>
    <property type="match status" value="1"/>
</dbReference>
<dbReference type="PANTHER" id="PTHR11046:SF0">
    <property type="entry name" value="OLIGORIBONUCLEASE, MITOCHONDRIAL"/>
    <property type="match status" value="1"/>
</dbReference>
<keyword evidence="2" id="KW-0540">Nuclease</keyword>
<dbReference type="GO" id="GO:0000175">
    <property type="term" value="F:3'-5'-RNA exonuclease activity"/>
    <property type="evidence" value="ECO:0007669"/>
    <property type="project" value="InterPro"/>
</dbReference>
<evidence type="ECO:0000256" key="1">
    <source>
        <dbReference type="ARBA" id="ARBA00009921"/>
    </source>
</evidence>
<dbReference type="EMBL" id="JANBPK010000931">
    <property type="protein sequence ID" value="KAJ2928289.1"/>
    <property type="molecule type" value="Genomic_DNA"/>
</dbReference>
<dbReference type="GO" id="GO:0005739">
    <property type="term" value="C:mitochondrion"/>
    <property type="evidence" value="ECO:0007669"/>
    <property type="project" value="TreeGrafter"/>
</dbReference>
<dbReference type="Gene3D" id="3.30.420.10">
    <property type="entry name" value="Ribonuclease H-like superfamily/Ribonuclease H"/>
    <property type="match status" value="1"/>
</dbReference>
<comment type="similarity">
    <text evidence="1">Belongs to the oligoribonuclease family.</text>
</comment>
<evidence type="ECO:0000259" key="5">
    <source>
        <dbReference type="SMART" id="SM00479"/>
    </source>
</evidence>
<keyword evidence="4" id="KW-0269">Exonuclease</keyword>
<dbReference type="Proteomes" id="UP001140091">
    <property type="component" value="Unassembled WGS sequence"/>
</dbReference>
<dbReference type="Pfam" id="PF00929">
    <property type="entry name" value="RNase_T"/>
    <property type="match status" value="1"/>
</dbReference>
<organism evidence="6 7">
    <name type="scientific">Candolleomyces eurysporus</name>
    <dbReference type="NCBI Taxonomy" id="2828524"/>
    <lineage>
        <taxon>Eukaryota</taxon>
        <taxon>Fungi</taxon>
        <taxon>Dikarya</taxon>
        <taxon>Basidiomycota</taxon>
        <taxon>Agaricomycotina</taxon>
        <taxon>Agaricomycetes</taxon>
        <taxon>Agaricomycetidae</taxon>
        <taxon>Agaricales</taxon>
        <taxon>Agaricineae</taxon>
        <taxon>Psathyrellaceae</taxon>
        <taxon>Candolleomyces</taxon>
    </lineage>
</organism>
<evidence type="ECO:0000256" key="4">
    <source>
        <dbReference type="ARBA" id="ARBA00022839"/>
    </source>
</evidence>
<keyword evidence="3" id="KW-0378">Hydrolase</keyword>
<dbReference type="PANTHER" id="PTHR11046">
    <property type="entry name" value="OLIGORIBONUCLEASE, MITOCHONDRIAL"/>
    <property type="match status" value="1"/>
</dbReference>
<name>A0A9W8J8J9_9AGAR</name>